<comment type="caution">
    <text evidence="2">The sequence shown here is derived from an EMBL/GenBank/DDBJ whole genome shotgun (WGS) entry which is preliminary data.</text>
</comment>
<feature type="transmembrane region" description="Helical" evidence="1">
    <location>
        <begin position="161"/>
        <end position="179"/>
    </location>
</feature>
<keyword evidence="1" id="KW-1133">Transmembrane helix</keyword>
<feature type="transmembrane region" description="Helical" evidence="1">
    <location>
        <begin position="120"/>
        <end position="141"/>
    </location>
</feature>
<dbReference type="Proteomes" id="UP001362999">
    <property type="component" value="Unassembled WGS sequence"/>
</dbReference>
<proteinExistence type="predicted"/>
<evidence type="ECO:0000313" key="2">
    <source>
        <dbReference type="EMBL" id="KAK6977225.1"/>
    </source>
</evidence>
<protein>
    <submittedName>
        <fullName evidence="2">Uncharacterized protein</fullName>
    </submittedName>
</protein>
<dbReference type="EMBL" id="JAWWNJ010000171">
    <property type="protein sequence ID" value="KAK6977225.1"/>
    <property type="molecule type" value="Genomic_DNA"/>
</dbReference>
<dbReference type="AlphaFoldDB" id="A0AAV9ZB57"/>
<sequence>MGGGEREEGGLDSIPEEGVPLGCMLIRLRLRHRTPLPRRRRLRTQLPLVLDVSAVVLCRLDLYSSSLPPTPCSPFSLSACTTPAATPTNTPPSTQRRSCAGCSRRRFCGRCGSCWRRQGAWGGLFLGNLWGGTFGCVYRSVNGGKGMIHSWIGRNLRAQSLGLVSMLGCGVLLPCYLLFPTPYLKRNL</sequence>
<keyword evidence="1" id="KW-0812">Transmembrane</keyword>
<name>A0AAV9ZB57_9AGAR</name>
<gene>
    <name evidence="2" type="ORF">R3P38DRAFT_3295536</name>
</gene>
<keyword evidence="3" id="KW-1185">Reference proteome</keyword>
<evidence type="ECO:0000313" key="3">
    <source>
        <dbReference type="Proteomes" id="UP001362999"/>
    </source>
</evidence>
<evidence type="ECO:0000256" key="1">
    <source>
        <dbReference type="SAM" id="Phobius"/>
    </source>
</evidence>
<organism evidence="2 3">
    <name type="scientific">Favolaschia claudopus</name>
    <dbReference type="NCBI Taxonomy" id="2862362"/>
    <lineage>
        <taxon>Eukaryota</taxon>
        <taxon>Fungi</taxon>
        <taxon>Dikarya</taxon>
        <taxon>Basidiomycota</taxon>
        <taxon>Agaricomycotina</taxon>
        <taxon>Agaricomycetes</taxon>
        <taxon>Agaricomycetidae</taxon>
        <taxon>Agaricales</taxon>
        <taxon>Marasmiineae</taxon>
        <taxon>Mycenaceae</taxon>
        <taxon>Favolaschia</taxon>
    </lineage>
</organism>
<keyword evidence="1" id="KW-0472">Membrane</keyword>
<accession>A0AAV9ZB57</accession>
<reference evidence="2 3" key="1">
    <citation type="journal article" date="2024" name="J Genomics">
        <title>Draft genome sequencing and assembly of Favolaschia claudopus CIRM-BRFM 2984 isolated from oak limbs.</title>
        <authorList>
            <person name="Navarro D."/>
            <person name="Drula E."/>
            <person name="Chaduli D."/>
            <person name="Cazenave R."/>
            <person name="Ahrendt S."/>
            <person name="Wang J."/>
            <person name="Lipzen A."/>
            <person name="Daum C."/>
            <person name="Barry K."/>
            <person name="Grigoriev I.V."/>
            <person name="Favel A."/>
            <person name="Rosso M.N."/>
            <person name="Martin F."/>
        </authorList>
    </citation>
    <scope>NUCLEOTIDE SEQUENCE [LARGE SCALE GENOMIC DNA]</scope>
    <source>
        <strain evidence="2 3">CIRM-BRFM 2984</strain>
    </source>
</reference>